<dbReference type="PANTHER" id="PTHR43877">
    <property type="entry name" value="AMINOALKYLPHOSPHONATE N-ACETYLTRANSFERASE-RELATED-RELATED"/>
    <property type="match status" value="1"/>
</dbReference>
<organism evidence="4 5">
    <name type="scientific">Cellulomonas terrae</name>
    <dbReference type="NCBI Taxonomy" id="311234"/>
    <lineage>
        <taxon>Bacteria</taxon>
        <taxon>Bacillati</taxon>
        <taxon>Actinomycetota</taxon>
        <taxon>Actinomycetes</taxon>
        <taxon>Micrococcales</taxon>
        <taxon>Cellulomonadaceae</taxon>
        <taxon>Cellulomonas</taxon>
    </lineage>
</organism>
<evidence type="ECO:0000256" key="2">
    <source>
        <dbReference type="ARBA" id="ARBA00023315"/>
    </source>
</evidence>
<dbReference type="Gene3D" id="3.40.630.30">
    <property type="match status" value="1"/>
</dbReference>
<evidence type="ECO:0000256" key="1">
    <source>
        <dbReference type="ARBA" id="ARBA00022679"/>
    </source>
</evidence>
<keyword evidence="2" id="KW-0012">Acyltransferase</keyword>
<reference evidence="4 5" key="1">
    <citation type="submission" date="2019-07" db="EMBL/GenBank/DDBJ databases">
        <title>Whole genome shotgun sequence of Cellulomonas terrae NBRC 100819.</title>
        <authorList>
            <person name="Hosoyama A."/>
            <person name="Uohara A."/>
            <person name="Ohji S."/>
            <person name="Ichikawa N."/>
        </authorList>
    </citation>
    <scope>NUCLEOTIDE SEQUENCE [LARGE SCALE GENOMIC DNA]</scope>
    <source>
        <strain evidence="4 5">NBRC 100819</strain>
    </source>
</reference>
<evidence type="ECO:0000313" key="5">
    <source>
        <dbReference type="Proteomes" id="UP000321049"/>
    </source>
</evidence>
<dbReference type="Pfam" id="PF00583">
    <property type="entry name" value="Acetyltransf_1"/>
    <property type="match status" value="1"/>
</dbReference>
<dbReference type="Proteomes" id="UP000321049">
    <property type="component" value="Unassembled WGS sequence"/>
</dbReference>
<dbReference type="RefSeq" id="WP_246123772.1">
    <property type="nucleotide sequence ID" value="NZ_BJWH01000036.1"/>
</dbReference>
<dbReference type="AlphaFoldDB" id="A0A511JQT2"/>
<dbReference type="InterPro" id="IPR016181">
    <property type="entry name" value="Acyl_CoA_acyltransferase"/>
</dbReference>
<comment type="caution">
    <text evidence="4">The sequence shown here is derived from an EMBL/GenBank/DDBJ whole genome shotgun (WGS) entry which is preliminary data.</text>
</comment>
<accession>A0A511JQT2</accession>
<name>A0A511JQT2_9CELL</name>
<dbReference type="InterPro" id="IPR050832">
    <property type="entry name" value="Bact_Acetyltransf"/>
</dbReference>
<protein>
    <recommendedName>
        <fullName evidence="3">N-acetyltransferase domain-containing protein</fullName>
    </recommendedName>
</protein>
<gene>
    <name evidence="4" type="ORF">CTE05_39370</name>
</gene>
<dbReference type="CDD" id="cd04301">
    <property type="entry name" value="NAT_SF"/>
    <property type="match status" value="1"/>
</dbReference>
<dbReference type="PROSITE" id="PS51186">
    <property type="entry name" value="GNAT"/>
    <property type="match status" value="1"/>
</dbReference>
<dbReference type="SUPFAM" id="SSF55729">
    <property type="entry name" value="Acyl-CoA N-acyltransferases (Nat)"/>
    <property type="match status" value="1"/>
</dbReference>
<dbReference type="EMBL" id="BJWH01000036">
    <property type="protein sequence ID" value="GEM00391.1"/>
    <property type="molecule type" value="Genomic_DNA"/>
</dbReference>
<feature type="domain" description="N-acetyltransferase" evidence="3">
    <location>
        <begin position="4"/>
        <end position="164"/>
    </location>
</feature>
<keyword evidence="1" id="KW-0808">Transferase</keyword>
<dbReference type="PANTHER" id="PTHR43877:SF2">
    <property type="entry name" value="AMINOALKYLPHOSPHONATE N-ACETYLTRANSFERASE-RELATED"/>
    <property type="match status" value="1"/>
</dbReference>
<evidence type="ECO:0000313" key="4">
    <source>
        <dbReference type="EMBL" id="GEM00391.1"/>
    </source>
</evidence>
<keyword evidence="5" id="KW-1185">Reference proteome</keyword>
<sequence length="164" mass="18352">MSFEPPRPATAADVDDIHALRRSLEDWMAAHGTVQWPQGSLPRERVATQVDAGEWHVVRDDELGLVGTVRLLWTDPDFWGDDPTPAVYVHGLMVDRRAAGHGLGTALLDWAAARGRDAGVDLFRLDCRTTNPVLRTYYEGYGFRAVGQRDFADFSCTLLERSLR</sequence>
<dbReference type="InterPro" id="IPR000182">
    <property type="entry name" value="GNAT_dom"/>
</dbReference>
<evidence type="ECO:0000259" key="3">
    <source>
        <dbReference type="PROSITE" id="PS51186"/>
    </source>
</evidence>
<dbReference type="GO" id="GO:0016747">
    <property type="term" value="F:acyltransferase activity, transferring groups other than amino-acyl groups"/>
    <property type="evidence" value="ECO:0007669"/>
    <property type="project" value="InterPro"/>
</dbReference>
<proteinExistence type="predicted"/>